<dbReference type="Proteomes" id="UP001497457">
    <property type="component" value="Chromosome 21rd"/>
</dbReference>
<dbReference type="Gene3D" id="1.20.1280.50">
    <property type="match status" value="1"/>
</dbReference>
<organism evidence="4 5">
    <name type="scientific">Urochloa decumbens</name>
    <dbReference type="NCBI Taxonomy" id="240449"/>
    <lineage>
        <taxon>Eukaryota</taxon>
        <taxon>Viridiplantae</taxon>
        <taxon>Streptophyta</taxon>
        <taxon>Embryophyta</taxon>
        <taxon>Tracheophyta</taxon>
        <taxon>Spermatophyta</taxon>
        <taxon>Magnoliopsida</taxon>
        <taxon>Liliopsida</taxon>
        <taxon>Poales</taxon>
        <taxon>Poaceae</taxon>
        <taxon>PACMAD clade</taxon>
        <taxon>Panicoideae</taxon>
        <taxon>Panicodae</taxon>
        <taxon>Paniceae</taxon>
        <taxon>Melinidinae</taxon>
        <taxon>Urochloa</taxon>
    </lineage>
</organism>
<reference evidence="4 5" key="1">
    <citation type="submission" date="2024-10" db="EMBL/GenBank/DDBJ databases">
        <authorList>
            <person name="Ryan C."/>
        </authorList>
    </citation>
    <scope>NUCLEOTIDE SEQUENCE [LARGE SCALE GENOMIC DNA]</scope>
</reference>
<dbReference type="CDD" id="cd09917">
    <property type="entry name" value="F-box_SF"/>
    <property type="match status" value="1"/>
</dbReference>
<dbReference type="EMBL" id="OZ075131">
    <property type="protein sequence ID" value="CAL4980026.1"/>
    <property type="molecule type" value="Genomic_DNA"/>
</dbReference>
<dbReference type="EMBL" id="CAXIPR030000160">
    <property type="protein sequence ID" value="CAM0145133.1"/>
    <property type="molecule type" value="Genomic_DNA"/>
</dbReference>
<dbReference type="InterPro" id="IPR036047">
    <property type="entry name" value="F-box-like_dom_sf"/>
</dbReference>
<feature type="compositionally biased region" description="Basic and acidic residues" evidence="1">
    <location>
        <begin position="120"/>
        <end position="130"/>
    </location>
</feature>
<proteinExistence type="predicted"/>
<dbReference type="PANTHER" id="PTHR33110:SF103">
    <property type="entry name" value="F-BOX DOMAIN-CONTAINING PROTEIN"/>
    <property type="match status" value="1"/>
</dbReference>
<dbReference type="InterPro" id="IPR005174">
    <property type="entry name" value="KIB1-4_b-propeller"/>
</dbReference>
<dbReference type="Proteomes" id="UP001497457">
    <property type="component" value="Unassembled WGS sequence"/>
</dbReference>
<feature type="compositionally biased region" description="Acidic residues" evidence="1">
    <location>
        <begin position="131"/>
        <end position="156"/>
    </location>
</feature>
<dbReference type="AlphaFoldDB" id="A0ABC9GU32"/>
<protein>
    <recommendedName>
        <fullName evidence="2">KIB1-4 beta-propeller domain-containing protein</fullName>
    </recommendedName>
</protein>
<feature type="compositionally biased region" description="Basic and acidic residues" evidence="1">
    <location>
        <begin position="157"/>
        <end position="167"/>
    </location>
</feature>
<dbReference type="Pfam" id="PF03478">
    <property type="entry name" value="Beta-prop_KIB1-4"/>
    <property type="match status" value="1"/>
</dbReference>
<name>A0ABC9GU32_9POAL</name>
<evidence type="ECO:0000259" key="2">
    <source>
        <dbReference type="Pfam" id="PF03478"/>
    </source>
</evidence>
<feature type="region of interest" description="Disordered" evidence="1">
    <location>
        <begin position="111"/>
        <end position="167"/>
    </location>
</feature>
<evidence type="ECO:0000256" key="1">
    <source>
        <dbReference type="SAM" id="MobiDB-lite"/>
    </source>
</evidence>
<feature type="domain" description="KIB1-4 beta-propeller" evidence="2">
    <location>
        <begin position="64"/>
        <end position="382"/>
    </location>
</feature>
<accession>A0ABC9GU32</accession>
<evidence type="ECO:0000313" key="3">
    <source>
        <dbReference type="EMBL" id="CAL4980026.1"/>
    </source>
</evidence>
<sequence length="430" mass="48464">MALTPQSWSDLPLDLAGLVLGRLFAHVDRVRFAAVCPQWRSAAQQARLPPPPPLLALKVGRTFYSMPRGEPFRFAGYDKDEHFDTASGSWLVNRRVRCLILMNPFSGATMTLPDPSSAHLTDKGDDKGQDSEEEGDDSDDEGDDSMDSDGSEEGEGDDSKDIDGSKEGYDFSSESHLRYIDIHEMEVMKLIVCSPELVAALFWSSRGNRVAVCRPGGSMWSVAWNLSLWITDMAFYRGKLFIVDHEEDLLALDISVDAKTGDPQVSRIRQAIKINHFDNLMETFHRMLYLVESCGKLLLVRRMIFHRHVHRRGQIHTFDTQCEPELAVFKAAFRRSRWAKVTSLEDDQALFLGPSSRAVCLPQYDSPGNRVWFLDDYKDFYPSSEYYSTSTSDTNDMANRKFSSPLPTISWSGRGGPADHVGAVWLFPSN</sequence>
<keyword evidence="5" id="KW-1185">Reference proteome</keyword>
<evidence type="ECO:0000313" key="4">
    <source>
        <dbReference type="EMBL" id="CAM0145133.1"/>
    </source>
</evidence>
<dbReference type="SUPFAM" id="SSF81383">
    <property type="entry name" value="F-box domain"/>
    <property type="match status" value="1"/>
</dbReference>
<gene>
    <name evidence="4" type="ORF">URODEC1_LOCUS118901</name>
    <name evidence="3" type="ORF">URODEC1_LOCUS55470</name>
</gene>
<dbReference type="PANTHER" id="PTHR33110">
    <property type="entry name" value="F-BOX/KELCH-REPEAT PROTEIN-RELATED"/>
    <property type="match status" value="1"/>
</dbReference>
<evidence type="ECO:0000313" key="5">
    <source>
        <dbReference type="Proteomes" id="UP001497457"/>
    </source>
</evidence>